<dbReference type="Proteomes" id="UP000285301">
    <property type="component" value="Unassembled WGS sequence"/>
</dbReference>
<evidence type="ECO:0000313" key="5">
    <source>
        <dbReference type="Proteomes" id="UP000285301"/>
    </source>
</evidence>
<feature type="non-terminal residue" evidence="2">
    <location>
        <position position="1"/>
    </location>
</feature>
<dbReference type="OrthoDB" id="416253at2759"/>
<dbReference type="GO" id="GO:0016491">
    <property type="term" value="F:oxidoreductase activity"/>
    <property type="evidence" value="ECO:0007669"/>
    <property type="project" value="InterPro"/>
</dbReference>
<dbReference type="EMBL" id="NCKU01001411">
    <property type="protein sequence ID" value="RWS12156.1"/>
    <property type="molecule type" value="Genomic_DNA"/>
</dbReference>
<dbReference type="SUPFAM" id="SSF51430">
    <property type="entry name" value="NAD(P)-linked oxidoreductase"/>
    <property type="match status" value="1"/>
</dbReference>
<sequence>ELKASVEKRANLEIESKCWCTYHSPEQVLLSNKESLSKLGFDYLDLYLRHWPTRFAESIELMPRDESGKIIFSDVDYVETWQGIEDCYNAGLVSLFIYC</sequence>
<dbReference type="InterPro" id="IPR020471">
    <property type="entry name" value="AKR"/>
</dbReference>
<dbReference type="EMBL" id="NCKU01001264">
    <property type="protein sequence ID" value="RWS12594.1"/>
    <property type="molecule type" value="Genomic_DNA"/>
</dbReference>
<reference evidence="2 5" key="1">
    <citation type="journal article" date="2018" name="Gigascience">
        <title>Genomes of trombidid mites reveal novel predicted allergens and laterally-transferred genes associated with secondary metabolism.</title>
        <authorList>
            <person name="Dong X."/>
            <person name="Chaisiri K."/>
            <person name="Xia D."/>
            <person name="Armstrong S.D."/>
            <person name="Fang Y."/>
            <person name="Donnelly M.J."/>
            <person name="Kadowaki T."/>
            <person name="McGarry J.W."/>
            <person name="Darby A.C."/>
            <person name="Makepeace B.L."/>
        </authorList>
    </citation>
    <scope>NUCLEOTIDE SEQUENCE [LARGE SCALE GENOMIC DNA]</scope>
    <source>
        <strain evidence="2">UoL-WK</strain>
    </source>
</reference>
<dbReference type="EMBL" id="NCKU01001281">
    <property type="protein sequence ID" value="RWS12544.1"/>
    <property type="molecule type" value="Genomic_DNA"/>
</dbReference>
<dbReference type="InterPro" id="IPR036812">
    <property type="entry name" value="NAD(P)_OxRdtase_dom_sf"/>
</dbReference>
<evidence type="ECO:0000313" key="4">
    <source>
        <dbReference type="EMBL" id="RWS12594.1"/>
    </source>
</evidence>
<protein>
    <submittedName>
        <fullName evidence="2">Alcohol dehydrogenase [NADP(+)] A-like protein</fullName>
    </submittedName>
</protein>
<name>A0A443RA66_9ACAR</name>
<dbReference type="STRING" id="1965070.A0A443RA66"/>
<comment type="caution">
    <text evidence="2">The sequence shown here is derived from an EMBL/GenBank/DDBJ whole genome shotgun (WGS) entry which is preliminary data.</text>
</comment>
<accession>A0A443RA66</accession>
<dbReference type="PANTHER" id="PTHR11732">
    <property type="entry name" value="ALDO/KETO REDUCTASE"/>
    <property type="match status" value="1"/>
</dbReference>
<gene>
    <name evidence="2" type="ORF">B4U79_11258</name>
    <name evidence="4" type="ORF">B4U79_12177</name>
    <name evidence="3" type="ORF">B4U79_13829</name>
</gene>
<organism evidence="2 5">
    <name type="scientific">Dinothrombium tinctorium</name>
    <dbReference type="NCBI Taxonomy" id="1965070"/>
    <lineage>
        <taxon>Eukaryota</taxon>
        <taxon>Metazoa</taxon>
        <taxon>Ecdysozoa</taxon>
        <taxon>Arthropoda</taxon>
        <taxon>Chelicerata</taxon>
        <taxon>Arachnida</taxon>
        <taxon>Acari</taxon>
        <taxon>Acariformes</taxon>
        <taxon>Trombidiformes</taxon>
        <taxon>Prostigmata</taxon>
        <taxon>Anystina</taxon>
        <taxon>Parasitengona</taxon>
        <taxon>Trombidioidea</taxon>
        <taxon>Trombidiidae</taxon>
        <taxon>Dinothrombium</taxon>
    </lineage>
</organism>
<reference evidence="2" key="2">
    <citation type="submission" date="2018-11" db="EMBL/GenBank/DDBJ databases">
        <title>Trombidioid mite genomics.</title>
        <authorList>
            <person name="Dong X."/>
        </authorList>
    </citation>
    <scope>NUCLEOTIDE SEQUENCE</scope>
    <source>
        <strain evidence="2">UoL-WK</strain>
    </source>
</reference>
<keyword evidence="5" id="KW-1185">Reference proteome</keyword>
<evidence type="ECO:0000313" key="2">
    <source>
        <dbReference type="EMBL" id="RWS12156.1"/>
    </source>
</evidence>
<dbReference type="Gene3D" id="3.20.20.100">
    <property type="entry name" value="NADP-dependent oxidoreductase domain"/>
    <property type="match status" value="1"/>
</dbReference>
<dbReference type="Pfam" id="PF00248">
    <property type="entry name" value="Aldo_ket_red"/>
    <property type="match status" value="1"/>
</dbReference>
<feature type="domain" description="NADP-dependent oxidoreductase" evidence="1">
    <location>
        <begin position="2"/>
        <end position="94"/>
    </location>
</feature>
<proteinExistence type="predicted"/>
<evidence type="ECO:0000313" key="3">
    <source>
        <dbReference type="EMBL" id="RWS12544.1"/>
    </source>
</evidence>
<evidence type="ECO:0000259" key="1">
    <source>
        <dbReference type="Pfam" id="PF00248"/>
    </source>
</evidence>
<dbReference type="AlphaFoldDB" id="A0A443RA66"/>
<dbReference type="InterPro" id="IPR023210">
    <property type="entry name" value="NADP_OxRdtase_dom"/>
</dbReference>